<dbReference type="Proteomes" id="UP000192758">
    <property type="component" value="Unassembled WGS sequence"/>
</dbReference>
<accession>A0A1W0E7L7</accession>
<name>A0A1W0E7L7_9MICR</name>
<reference evidence="1 2" key="1">
    <citation type="journal article" date="2017" name="Environ. Microbiol.">
        <title>Decay of the glycolytic pathway and adaptation to intranuclear parasitism within Enterocytozoonidae microsporidia.</title>
        <authorList>
            <person name="Wiredu Boakye D."/>
            <person name="Jaroenlak P."/>
            <person name="Prachumwat A."/>
            <person name="Williams T.A."/>
            <person name="Bateman K.S."/>
            <person name="Itsathitphaisarn O."/>
            <person name="Sritunyalucksana K."/>
            <person name="Paszkiewicz K.H."/>
            <person name="Moore K.A."/>
            <person name="Stentiford G.D."/>
            <person name="Williams B.A."/>
        </authorList>
    </citation>
    <scope>NUCLEOTIDE SEQUENCE [LARGE SCALE GENOMIC DNA]</scope>
    <source>
        <strain evidence="1 2">TH1</strain>
    </source>
</reference>
<dbReference type="EMBL" id="MNPJ01000013">
    <property type="protein sequence ID" value="OQS55202.1"/>
    <property type="molecule type" value="Genomic_DNA"/>
</dbReference>
<dbReference type="VEuPathDB" id="MicrosporidiaDB:EHP00_1433"/>
<dbReference type="AlphaFoldDB" id="A0A1W0E7L7"/>
<keyword evidence="2" id="KW-1185">Reference proteome</keyword>
<evidence type="ECO:0000313" key="1">
    <source>
        <dbReference type="EMBL" id="OQS55202.1"/>
    </source>
</evidence>
<comment type="caution">
    <text evidence="1">The sequence shown here is derived from an EMBL/GenBank/DDBJ whole genome shotgun (WGS) entry which is preliminary data.</text>
</comment>
<protein>
    <submittedName>
        <fullName evidence="1">Uncharacterized protein</fullName>
    </submittedName>
</protein>
<gene>
    <name evidence="1" type="ORF">EHP00_1433</name>
</gene>
<evidence type="ECO:0000313" key="2">
    <source>
        <dbReference type="Proteomes" id="UP000192758"/>
    </source>
</evidence>
<sequence length="348" mass="41447">MFYILYYTFTTIFRNSFSYLTAVRCAQAYQQRKEEKEMEKSMNSFLEEIKDEQADEFHEKACEIMVQKGIFKGKDLNLGKINMSLIKMKTFRSQIKELLRLGIYLDKEKKDTFLENILHKKLRSIFDDINKTGTLPSRIREKIAEMPLPKKCTNIKNHKKDEECKTCEEYEICLKIREIKRYSDLTSFYKKLKSKFKDDSVVYDFLENLSTIESMLLDLDKIYSEMFEISCCYPFVSTCWLFYFANCPVLIFFIDDKIMSCPKCKELFKEYSDNVESLHEKIKTSLECEEGQCFLNNDYKMVIYYLTKILDMALNHKVHGTKIGELKELVSEYNEKRKKVEKLLKELS</sequence>
<proteinExistence type="predicted"/>
<organism evidence="1 2">
    <name type="scientific">Ecytonucleospora hepatopenaei</name>
    <dbReference type="NCBI Taxonomy" id="646526"/>
    <lineage>
        <taxon>Eukaryota</taxon>
        <taxon>Fungi</taxon>
        <taxon>Fungi incertae sedis</taxon>
        <taxon>Microsporidia</taxon>
        <taxon>Enterocytozoonidae</taxon>
        <taxon>Ecytonucleospora</taxon>
    </lineage>
</organism>